<evidence type="ECO:0000313" key="3">
    <source>
        <dbReference type="Proteomes" id="UP000183076"/>
    </source>
</evidence>
<keyword evidence="1" id="KW-0472">Membrane</keyword>
<keyword evidence="1" id="KW-0812">Transmembrane</keyword>
<protein>
    <recommendedName>
        <fullName evidence="4">Transmembrane transcriptional regulator (Anti-sigma factor RsiW)</fullName>
    </recommendedName>
</protein>
<dbReference type="EMBL" id="FNNB01000006">
    <property type="protein sequence ID" value="SDX39606.1"/>
    <property type="molecule type" value="Genomic_DNA"/>
</dbReference>
<dbReference type="RefSeq" id="WP_074636914.1">
    <property type="nucleotide sequence ID" value="NZ_CP160851.1"/>
</dbReference>
<name>A0A1H3BCG5_9RHOB</name>
<dbReference type="STRING" id="60137.SAMN04488041_106136"/>
<dbReference type="GeneID" id="94022722"/>
<evidence type="ECO:0000256" key="1">
    <source>
        <dbReference type="SAM" id="Phobius"/>
    </source>
</evidence>
<dbReference type="AlphaFoldDB" id="A0A1H3BCG5"/>
<sequence length="246" mass="26446">MSELNDKDWEQVNAYHDGALNASEMRALETRLAAEPALAAALEDVRRVSRGLALMRPVLDDPDATPQTRVANSNRHPRRWLWGGAVAAAVALAMVFGSDFVASPTAFDIHTELAAQTYDLGSGDLRPVAGGGLAGVPDLEGANLTAVASRVAKQGDIMHYAGQNGCRLTYLRGGFALPEGKSTSEQQIASWGSQDQQRHIIVATGMDRTRFDAIARYLRLETRERASESVMAALSKTVRSARPCVG</sequence>
<accession>A0A1H3BCG5</accession>
<gene>
    <name evidence="2" type="ORF">SAMN04488041_106136</name>
</gene>
<proteinExistence type="predicted"/>
<feature type="transmembrane region" description="Helical" evidence="1">
    <location>
        <begin position="80"/>
        <end position="102"/>
    </location>
</feature>
<evidence type="ECO:0000313" key="2">
    <source>
        <dbReference type="EMBL" id="SDX39606.1"/>
    </source>
</evidence>
<evidence type="ECO:0008006" key="4">
    <source>
        <dbReference type="Google" id="ProtNLM"/>
    </source>
</evidence>
<dbReference type="Proteomes" id="UP000183076">
    <property type="component" value="Unassembled WGS sequence"/>
</dbReference>
<organism evidence="2 3">
    <name type="scientific">Sulfitobacter pontiacus</name>
    <dbReference type="NCBI Taxonomy" id="60137"/>
    <lineage>
        <taxon>Bacteria</taxon>
        <taxon>Pseudomonadati</taxon>
        <taxon>Pseudomonadota</taxon>
        <taxon>Alphaproteobacteria</taxon>
        <taxon>Rhodobacterales</taxon>
        <taxon>Roseobacteraceae</taxon>
        <taxon>Sulfitobacter</taxon>
    </lineage>
</organism>
<keyword evidence="1" id="KW-1133">Transmembrane helix</keyword>
<reference evidence="3" key="1">
    <citation type="submission" date="2016-10" db="EMBL/GenBank/DDBJ databases">
        <authorList>
            <person name="Varghese N."/>
            <person name="Submissions S."/>
        </authorList>
    </citation>
    <scope>NUCLEOTIDE SEQUENCE [LARGE SCALE GENOMIC DNA]</scope>
    <source>
        <strain evidence="3">DSM 10014</strain>
    </source>
</reference>